<dbReference type="AlphaFoldDB" id="A0A7S1QFF3"/>
<name>A0A7S1QFF3_ALECA</name>
<evidence type="ECO:0000313" key="2">
    <source>
        <dbReference type="EMBL" id="CAD9132749.1"/>
    </source>
</evidence>
<dbReference type="Gene3D" id="3.40.50.720">
    <property type="entry name" value="NAD(P)-binding Rossmann-like Domain"/>
    <property type="match status" value="1"/>
</dbReference>
<protein>
    <recommendedName>
        <fullName evidence="3">NAD-dependent epimerase/dehydratase domain-containing protein</fullName>
    </recommendedName>
</protein>
<proteinExistence type="inferred from homology"/>
<sequence length="116" mass="13019">MDVPLPMIFADDLVRGLVALQDAEEKSLREPERGYALPGLSFTPRELFSEIRRHVPDFKVTVELDPNMSKFARLWPDTLSTKEALEDLGYSARVGLPEVVEKVIAAHRERLASEGA</sequence>
<evidence type="ECO:0000256" key="1">
    <source>
        <dbReference type="ARBA" id="ARBA00007637"/>
    </source>
</evidence>
<dbReference type="GO" id="GO:0006567">
    <property type="term" value="P:L-threonine catabolic process"/>
    <property type="evidence" value="ECO:0007669"/>
    <property type="project" value="TreeGrafter"/>
</dbReference>
<evidence type="ECO:0008006" key="3">
    <source>
        <dbReference type="Google" id="ProtNLM"/>
    </source>
</evidence>
<comment type="similarity">
    <text evidence="1">Belongs to the NAD(P)-dependent epimerase/dehydratase family.</text>
</comment>
<dbReference type="PANTHER" id="PTHR42687">
    <property type="entry name" value="L-THREONINE 3-DEHYDROGENASE"/>
    <property type="match status" value="1"/>
</dbReference>
<dbReference type="InterPro" id="IPR051225">
    <property type="entry name" value="NAD(P)_epim/dehydratase"/>
</dbReference>
<dbReference type="SUPFAM" id="SSF51735">
    <property type="entry name" value="NAD(P)-binding Rossmann-fold domains"/>
    <property type="match status" value="1"/>
</dbReference>
<organism evidence="2">
    <name type="scientific">Alexandrium catenella</name>
    <name type="common">Red tide dinoflagellate</name>
    <name type="synonym">Gonyaulax catenella</name>
    <dbReference type="NCBI Taxonomy" id="2925"/>
    <lineage>
        <taxon>Eukaryota</taxon>
        <taxon>Sar</taxon>
        <taxon>Alveolata</taxon>
        <taxon>Dinophyceae</taxon>
        <taxon>Gonyaulacales</taxon>
        <taxon>Pyrocystaceae</taxon>
        <taxon>Alexandrium</taxon>
    </lineage>
</organism>
<gene>
    <name evidence="2" type="ORF">ACAT0790_LOCUS22962</name>
</gene>
<accession>A0A7S1QFF3</accession>
<dbReference type="GO" id="GO:0008743">
    <property type="term" value="F:L-threonine 3-dehydrogenase activity"/>
    <property type="evidence" value="ECO:0007669"/>
    <property type="project" value="TreeGrafter"/>
</dbReference>
<dbReference type="PANTHER" id="PTHR42687:SF1">
    <property type="entry name" value="L-THREONINE 3-DEHYDROGENASE, MITOCHONDRIAL"/>
    <property type="match status" value="1"/>
</dbReference>
<reference evidence="2" key="1">
    <citation type="submission" date="2021-01" db="EMBL/GenBank/DDBJ databases">
        <authorList>
            <person name="Corre E."/>
            <person name="Pelletier E."/>
            <person name="Niang G."/>
            <person name="Scheremetjew M."/>
            <person name="Finn R."/>
            <person name="Kale V."/>
            <person name="Holt S."/>
            <person name="Cochrane G."/>
            <person name="Meng A."/>
            <person name="Brown T."/>
            <person name="Cohen L."/>
        </authorList>
    </citation>
    <scope>NUCLEOTIDE SEQUENCE</scope>
    <source>
        <strain evidence="2">OF101</strain>
    </source>
</reference>
<dbReference type="InterPro" id="IPR036291">
    <property type="entry name" value="NAD(P)-bd_dom_sf"/>
</dbReference>
<dbReference type="EMBL" id="HBGE01038036">
    <property type="protein sequence ID" value="CAD9132749.1"/>
    <property type="molecule type" value="Transcribed_RNA"/>
</dbReference>